<keyword evidence="1" id="KW-0472">Membrane</keyword>
<organism evidence="2 4">
    <name type="scientific">Candidatus Methanodesulfokora washburnensis</name>
    <dbReference type="NCBI Taxonomy" id="2478471"/>
    <lineage>
        <taxon>Archaea</taxon>
        <taxon>Thermoproteota</taxon>
        <taxon>Candidatus Korarchaeia</taxon>
        <taxon>Candidatus Korarchaeia incertae sedis</taxon>
        <taxon>Candidatus Methanodesulfokora</taxon>
    </lineage>
</organism>
<keyword evidence="4" id="KW-1185">Reference proteome</keyword>
<sequence>MRFESIMGFLGIMAAVIIGACVPILIYRTGDLASAVVSAIAIAGASLLAIVVVAISLGIHEEIAGKMPEEEIARAYIARQKVILEQMDETVKLLKEIRDSLKREVEG</sequence>
<reference evidence="2 4" key="1">
    <citation type="submission" date="2018-10" db="EMBL/GenBank/DDBJ databases">
        <title>Co-occurring genomic capacity for anaerobic methane metabolism and dissimilatory sulfite reduction discovered in the Korarchaeota.</title>
        <authorList>
            <person name="Mckay L.J."/>
            <person name="Dlakic M."/>
            <person name="Fields M.W."/>
            <person name="Delmont T.O."/>
            <person name="Eren A.M."/>
            <person name="Jay Z.J."/>
            <person name="Klingelsmith K.B."/>
            <person name="Rusch D.B."/>
            <person name="Inskeep W.P."/>
        </authorList>
    </citation>
    <scope>NUCLEOTIDE SEQUENCE [LARGE SCALE GENOMIC DNA]</scope>
    <source>
        <strain evidence="2 4">MDKW</strain>
    </source>
</reference>
<proteinExistence type="predicted"/>
<protein>
    <submittedName>
        <fullName evidence="2">Uncharacterized protein</fullName>
    </submittedName>
</protein>
<keyword evidence="1" id="KW-1133">Transmembrane helix</keyword>
<evidence type="ECO:0000313" key="2">
    <source>
        <dbReference type="EMBL" id="RSN72313.1"/>
    </source>
</evidence>
<feature type="transmembrane region" description="Helical" evidence="1">
    <location>
        <begin position="7"/>
        <end position="26"/>
    </location>
</feature>
<name>A0A3R9R119_9CREN</name>
<comment type="caution">
    <text evidence="2">The sequence shown here is derived from an EMBL/GenBank/DDBJ whole genome shotgun (WGS) entry which is preliminary data.</text>
</comment>
<evidence type="ECO:0000313" key="5">
    <source>
        <dbReference type="Proteomes" id="UP000316217"/>
    </source>
</evidence>
<evidence type="ECO:0000256" key="1">
    <source>
        <dbReference type="SAM" id="Phobius"/>
    </source>
</evidence>
<reference evidence="3 5" key="2">
    <citation type="journal article" date="2019" name="Nat. Microbiol.">
        <title>Wide diversity of methane and short-chain alkane metabolisms in uncultured archaea.</title>
        <authorList>
            <person name="Borrel G."/>
            <person name="Adam P.S."/>
            <person name="McKay L.J."/>
            <person name="Chen L.X."/>
            <person name="Sierra-Garcia I.N."/>
            <person name="Sieber C.M."/>
            <person name="Letourneur Q."/>
            <person name="Ghozlane A."/>
            <person name="Andersen G.L."/>
            <person name="Li W.J."/>
            <person name="Hallam S.J."/>
            <person name="Muyzer G."/>
            <person name="de Oliveira V.M."/>
            <person name="Inskeep W.P."/>
            <person name="Banfield J.F."/>
            <person name="Gribaldo S."/>
        </authorList>
    </citation>
    <scope>NUCLEOTIDE SEQUENCE [LARGE SCALE GENOMIC DNA]</scope>
    <source>
        <strain evidence="3">NM4</strain>
    </source>
</reference>
<dbReference type="Proteomes" id="UP000316217">
    <property type="component" value="Unassembled WGS sequence"/>
</dbReference>
<evidence type="ECO:0000313" key="4">
    <source>
        <dbReference type="Proteomes" id="UP000277582"/>
    </source>
</evidence>
<dbReference type="Proteomes" id="UP000277582">
    <property type="component" value="Unassembled WGS sequence"/>
</dbReference>
<dbReference type="EMBL" id="RXII01000025">
    <property type="protein sequence ID" value="RZN63078.1"/>
    <property type="molecule type" value="Genomic_DNA"/>
</dbReference>
<dbReference type="AlphaFoldDB" id="A0A3R9R119"/>
<keyword evidence="1" id="KW-0812">Transmembrane</keyword>
<feature type="transmembrane region" description="Helical" evidence="1">
    <location>
        <begin position="32"/>
        <end position="57"/>
    </location>
</feature>
<gene>
    <name evidence="2" type="ORF">D6D85_14340</name>
    <name evidence="3" type="ORF">EF810_01465</name>
</gene>
<dbReference type="PROSITE" id="PS51257">
    <property type="entry name" value="PROKAR_LIPOPROTEIN"/>
    <property type="match status" value="1"/>
</dbReference>
<dbReference type="EMBL" id="RCOS01000160">
    <property type="protein sequence ID" value="RSN72313.1"/>
    <property type="molecule type" value="Genomic_DNA"/>
</dbReference>
<dbReference type="RefSeq" id="WP_125672629.1">
    <property type="nucleotide sequence ID" value="NZ_RCOS01000160.1"/>
</dbReference>
<evidence type="ECO:0000313" key="3">
    <source>
        <dbReference type="EMBL" id="RZN63078.1"/>
    </source>
</evidence>
<accession>A0A3R9R119</accession>